<evidence type="ECO:0000256" key="6">
    <source>
        <dbReference type="ARBA" id="ARBA00022692"/>
    </source>
</evidence>
<evidence type="ECO:0000313" key="13">
    <source>
        <dbReference type="EMBL" id="PTU72711.1"/>
    </source>
</evidence>
<evidence type="ECO:0000259" key="12">
    <source>
        <dbReference type="Pfam" id="PF12693"/>
    </source>
</evidence>
<dbReference type="PIRSF" id="PIRSF015761">
    <property type="entry name" value="Protein_L"/>
    <property type="match status" value="1"/>
</dbReference>
<proteinExistence type="inferred from homology"/>
<keyword evidence="8" id="KW-1133">Transmembrane helix</keyword>
<dbReference type="CDD" id="cd24017">
    <property type="entry name" value="ASKHA_T2SSL_N"/>
    <property type="match status" value="1"/>
</dbReference>
<protein>
    <recommendedName>
        <fullName evidence="10">Type II secretion system protein L</fullName>
        <shortName evidence="10">T2SS protein L</shortName>
    </recommendedName>
</protein>
<evidence type="ECO:0000256" key="5">
    <source>
        <dbReference type="ARBA" id="ARBA00022519"/>
    </source>
</evidence>
<name>A0A2T5P4P3_9PSED</name>
<dbReference type="Pfam" id="PF12693">
    <property type="entry name" value="GspL_C"/>
    <property type="match status" value="1"/>
</dbReference>
<dbReference type="GO" id="GO:0015627">
    <property type="term" value="C:type II protein secretion system complex"/>
    <property type="evidence" value="ECO:0007669"/>
    <property type="project" value="InterPro"/>
</dbReference>
<evidence type="ECO:0000313" key="14">
    <source>
        <dbReference type="Proteomes" id="UP000244064"/>
    </source>
</evidence>
<dbReference type="SUPFAM" id="SSF53067">
    <property type="entry name" value="Actin-like ATPase domain"/>
    <property type="match status" value="1"/>
</dbReference>
<dbReference type="Gene3D" id="3.30.420.380">
    <property type="match status" value="1"/>
</dbReference>
<dbReference type="Proteomes" id="UP000244064">
    <property type="component" value="Unassembled WGS sequence"/>
</dbReference>
<keyword evidence="5" id="KW-0997">Cell inner membrane</keyword>
<dbReference type="InterPro" id="IPR025691">
    <property type="entry name" value="GspL_pp_dom"/>
</dbReference>
<sequence length="379" mass="41346">MSQACIFLLPSACAEADAQAEVVWVRDDEQLRLPFAEALARSDAGWRLVLPVEAVTACAVQLPTQKARWLRQALPFAVEELLAEDVEQMHLALGELLADGRHRVFAVRRAWLAAWLELSAGQPPASIQVDADLLPAEGTQLLWAEQRWLLGGEVAARLSLSDEDCRELCPAFPEPLHIRAEAGRPAPVAGHQLQTLADPFAWLAAQKGGCDLAQAEFALQQSGNDWKRWRPLFVAAGLCVLLQWTFFMAQGWHLEREGDAYRQASEALYRELFPEETRLVNLRAQFDQNLASGAGGGSGRLLVLLDQASAALQAEGSTVQVQQLDFSDSRGDLSMQVQAPGFDVLERLRERLIEAGLAVELGSASREAAGVSARVVIGG</sequence>
<evidence type="ECO:0000256" key="10">
    <source>
        <dbReference type="PIRNR" id="PIRNR015761"/>
    </source>
</evidence>
<dbReference type="AlphaFoldDB" id="A0A2T5P4P3"/>
<keyword evidence="9" id="KW-0472">Membrane</keyword>
<accession>A0A2T5P4P3</accession>
<evidence type="ECO:0000256" key="8">
    <source>
        <dbReference type="ARBA" id="ARBA00022989"/>
    </source>
</evidence>
<evidence type="ECO:0000256" key="7">
    <source>
        <dbReference type="ARBA" id="ARBA00022927"/>
    </source>
</evidence>
<keyword evidence="3 10" id="KW-0813">Transport</keyword>
<comment type="function">
    <text evidence="10">Inner membrane component of the type II secretion system required for the energy-dependent secretion of extracellular factors such as proteases and toxins from the periplasm.</text>
</comment>
<evidence type="ECO:0000256" key="4">
    <source>
        <dbReference type="ARBA" id="ARBA00022475"/>
    </source>
</evidence>
<keyword evidence="7 10" id="KW-0653">Protein transport</keyword>
<evidence type="ECO:0000256" key="1">
    <source>
        <dbReference type="ARBA" id="ARBA00004377"/>
    </source>
</evidence>
<reference evidence="13 14" key="1">
    <citation type="submission" date="2018-04" db="EMBL/GenBank/DDBJ databases">
        <title>Pseudomonas sp. nov., isolated from mangrove soil.</title>
        <authorList>
            <person name="Chen C."/>
        </authorList>
    </citation>
    <scope>NUCLEOTIDE SEQUENCE [LARGE SCALE GENOMIC DNA]</scope>
    <source>
        <strain evidence="13 14">TC-11</strain>
    </source>
</reference>
<dbReference type="NCBIfam" id="TIGR01709">
    <property type="entry name" value="typeII_sec_gspL"/>
    <property type="match status" value="1"/>
</dbReference>
<dbReference type="Gene3D" id="3.30.1360.100">
    <property type="entry name" value="General secretion pathway protein M, EpsM"/>
    <property type="match status" value="1"/>
</dbReference>
<dbReference type="Pfam" id="PF05134">
    <property type="entry name" value="T2SSL"/>
    <property type="match status" value="1"/>
</dbReference>
<evidence type="ECO:0000256" key="9">
    <source>
        <dbReference type="ARBA" id="ARBA00023136"/>
    </source>
</evidence>
<comment type="subcellular location">
    <subcellularLocation>
        <location evidence="1">Cell inner membrane</location>
        <topology evidence="1">Single-pass membrane protein</topology>
    </subcellularLocation>
</comment>
<evidence type="ECO:0000259" key="11">
    <source>
        <dbReference type="Pfam" id="PF05134"/>
    </source>
</evidence>
<dbReference type="EMBL" id="QASN01000022">
    <property type="protein sequence ID" value="PTU72711.1"/>
    <property type="molecule type" value="Genomic_DNA"/>
</dbReference>
<dbReference type="GO" id="GO:0009276">
    <property type="term" value="C:Gram-negative-bacterium-type cell wall"/>
    <property type="evidence" value="ECO:0007669"/>
    <property type="project" value="InterPro"/>
</dbReference>
<keyword evidence="6" id="KW-0812">Transmembrane</keyword>
<comment type="similarity">
    <text evidence="2 10">Belongs to the GSP L family.</text>
</comment>
<evidence type="ECO:0000256" key="2">
    <source>
        <dbReference type="ARBA" id="ARBA00005318"/>
    </source>
</evidence>
<dbReference type="InterPro" id="IPR007812">
    <property type="entry name" value="T2SS_protein-GspL"/>
</dbReference>
<feature type="domain" description="GspL periplasmic" evidence="12">
    <location>
        <begin position="225"/>
        <end position="378"/>
    </location>
</feature>
<dbReference type="GO" id="GO:0005886">
    <property type="term" value="C:plasma membrane"/>
    <property type="evidence" value="ECO:0007669"/>
    <property type="project" value="UniProtKB-SubCell"/>
</dbReference>
<dbReference type="RefSeq" id="WP_108109161.1">
    <property type="nucleotide sequence ID" value="NZ_QASN01000022.1"/>
</dbReference>
<dbReference type="InterPro" id="IPR024230">
    <property type="entry name" value="GspL_cyto_dom"/>
</dbReference>
<organism evidence="13 14">
    <name type="scientific">Pseudomonas mangrovi</name>
    <dbReference type="NCBI Taxonomy" id="2161748"/>
    <lineage>
        <taxon>Bacteria</taxon>
        <taxon>Pseudomonadati</taxon>
        <taxon>Pseudomonadota</taxon>
        <taxon>Gammaproteobacteria</taxon>
        <taxon>Pseudomonadales</taxon>
        <taxon>Pseudomonadaceae</taxon>
        <taxon>Pseudomonas</taxon>
    </lineage>
</organism>
<dbReference type="InterPro" id="IPR043129">
    <property type="entry name" value="ATPase_NBD"/>
</dbReference>
<dbReference type="OrthoDB" id="7011844at2"/>
<comment type="caution">
    <text evidence="13">The sequence shown here is derived from an EMBL/GenBank/DDBJ whole genome shotgun (WGS) entry which is preliminary data.</text>
</comment>
<gene>
    <name evidence="13" type="primary">gspL</name>
    <name evidence="13" type="ORF">DBO85_18300</name>
</gene>
<dbReference type="GO" id="GO:0015628">
    <property type="term" value="P:protein secretion by the type II secretion system"/>
    <property type="evidence" value="ECO:0007669"/>
    <property type="project" value="InterPro"/>
</dbReference>
<evidence type="ECO:0000256" key="3">
    <source>
        <dbReference type="ARBA" id="ARBA00022448"/>
    </source>
</evidence>
<keyword evidence="4" id="KW-1003">Cell membrane</keyword>
<keyword evidence="14" id="KW-1185">Reference proteome</keyword>
<feature type="domain" description="GspL cytoplasmic actin-ATPase-like" evidence="11">
    <location>
        <begin position="15"/>
        <end position="219"/>
    </location>
</feature>